<comment type="function">
    <text evidence="6">HflC and HflK could regulate a protease.</text>
</comment>
<dbReference type="InterPro" id="IPR001107">
    <property type="entry name" value="Band_7"/>
</dbReference>
<dbReference type="SMART" id="SM00244">
    <property type="entry name" value="PHB"/>
    <property type="match status" value="1"/>
</dbReference>
<dbReference type="RefSeq" id="WP_071175830.1">
    <property type="nucleotide sequence ID" value="NZ_CP017831.1"/>
</dbReference>
<keyword evidence="10" id="KW-1185">Reference proteome</keyword>
<sequence length="294" mass="32714">MEKKKGGFVSYLIIGLIIVFAIILGSSTYIVHQNEYVTVRRFGKIVAIAKEPGLHFKTPFIDSTQSITAKVILYDIPASDVITKDKKSMITDTYVIWKVEDPLKYVQTLNAIEARAEERIEASVYNATKNAISSMSQDEVIEARGEQLTQLITQEANSDMEGYGISVVQAQIKALDLPDDNKQAVYERMISERNNIAASYTAQGDAEAQKIHNETDKQVAIIKAEAEKNAAVLEAEGESAYMETLSKAYDTEDKAEFYSYIRGLDALKKSLVGEKTLVLDKNSELAKILYGNFN</sequence>
<name>A0A1D9P0V6_9FIRM</name>
<proteinExistence type="inferred from homology"/>
<dbReference type="PIRSF" id="PIRSF005651">
    <property type="entry name" value="HflC"/>
    <property type="match status" value="1"/>
</dbReference>
<dbReference type="EMBL" id="CP017831">
    <property type="protein sequence ID" value="AOZ96111.1"/>
    <property type="molecule type" value="Genomic_DNA"/>
</dbReference>
<dbReference type="Proteomes" id="UP000179284">
    <property type="component" value="Chromosome I"/>
</dbReference>
<gene>
    <name evidence="9" type="ORF">bhn_I1077</name>
</gene>
<keyword evidence="3 7" id="KW-0812">Transmembrane</keyword>
<keyword evidence="4 7" id="KW-1133">Transmembrane helix</keyword>
<evidence type="ECO:0000313" key="10">
    <source>
        <dbReference type="Proteomes" id="UP000179284"/>
    </source>
</evidence>
<dbReference type="Gene3D" id="3.30.479.30">
    <property type="entry name" value="Band 7 domain"/>
    <property type="match status" value="1"/>
</dbReference>
<dbReference type="PANTHER" id="PTHR42911:SF1">
    <property type="entry name" value="MODULATOR OF FTSH PROTEASE HFLC"/>
    <property type="match status" value="1"/>
</dbReference>
<keyword evidence="5 7" id="KW-0472">Membrane</keyword>
<dbReference type="KEGG" id="bhu:bhn_I1077"/>
<comment type="similarity">
    <text evidence="2 6">Belongs to the band 7/mec-2 family. HflC subfamily.</text>
</comment>
<reference evidence="10" key="1">
    <citation type="submission" date="2016-10" db="EMBL/GenBank/DDBJ databases">
        <title>The complete genome sequence of the rumen bacterium Butyrivibrio hungatei MB2003.</title>
        <authorList>
            <person name="Palevich N."/>
            <person name="Kelly W.J."/>
            <person name="Leahy S.C."/>
            <person name="Altermann E."/>
            <person name="Rakonjac J."/>
            <person name="Attwood G.T."/>
        </authorList>
    </citation>
    <scope>NUCLEOTIDE SEQUENCE [LARGE SCALE GENOMIC DNA]</scope>
    <source>
        <strain evidence="10">MB2003</strain>
    </source>
</reference>
<protein>
    <recommendedName>
        <fullName evidence="6">Protein HflC</fullName>
    </recommendedName>
</protein>
<evidence type="ECO:0000256" key="3">
    <source>
        <dbReference type="ARBA" id="ARBA00022692"/>
    </source>
</evidence>
<evidence type="ECO:0000256" key="6">
    <source>
        <dbReference type="PIRNR" id="PIRNR005651"/>
    </source>
</evidence>
<evidence type="ECO:0000256" key="7">
    <source>
        <dbReference type="SAM" id="Phobius"/>
    </source>
</evidence>
<dbReference type="InterPro" id="IPR010200">
    <property type="entry name" value="HflC"/>
</dbReference>
<evidence type="ECO:0000259" key="8">
    <source>
        <dbReference type="SMART" id="SM00244"/>
    </source>
</evidence>
<dbReference type="AlphaFoldDB" id="A0A1D9P0V6"/>
<dbReference type="OrthoDB" id="9809197at2"/>
<organism evidence="9 10">
    <name type="scientific">Butyrivibrio hungatei</name>
    <dbReference type="NCBI Taxonomy" id="185008"/>
    <lineage>
        <taxon>Bacteria</taxon>
        <taxon>Bacillati</taxon>
        <taxon>Bacillota</taxon>
        <taxon>Clostridia</taxon>
        <taxon>Lachnospirales</taxon>
        <taxon>Lachnospiraceae</taxon>
        <taxon>Butyrivibrio</taxon>
    </lineage>
</organism>
<feature type="transmembrane region" description="Helical" evidence="7">
    <location>
        <begin position="12"/>
        <end position="31"/>
    </location>
</feature>
<dbReference type="SUPFAM" id="SSF117892">
    <property type="entry name" value="Band 7/SPFH domain"/>
    <property type="match status" value="1"/>
</dbReference>
<evidence type="ECO:0000313" key="9">
    <source>
        <dbReference type="EMBL" id="AOZ96111.1"/>
    </source>
</evidence>
<accession>A0A1D9P0V6</accession>
<dbReference type="InterPro" id="IPR036013">
    <property type="entry name" value="Band_7/SPFH_dom_sf"/>
</dbReference>
<feature type="domain" description="Band 7" evidence="8">
    <location>
        <begin position="26"/>
        <end position="189"/>
    </location>
</feature>
<dbReference type="GO" id="GO:0016020">
    <property type="term" value="C:membrane"/>
    <property type="evidence" value="ECO:0007669"/>
    <property type="project" value="UniProtKB-SubCell"/>
</dbReference>
<dbReference type="PANTHER" id="PTHR42911">
    <property type="entry name" value="MODULATOR OF FTSH PROTEASE HFLC"/>
    <property type="match status" value="1"/>
</dbReference>
<comment type="subcellular location">
    <subcellularLocation>
        <location evidence="1">Membrane</location>
    </subcellularLocation>
</comment>
<evidence type="ECO:0000256" key="5">
    <source>
        <dbReference type="ARBA" id="ARBA00023136"/>
    </source>
</evidence>
<dbReference type="CDD" id="cd03405">
    <property type="entry name" value="SPFH_HflC"/>
    <property type="match status" value="1"/>
</dbReference>
<evidence type="ECO:0000256" key="4">
    <source>
        <dbReference type="ARBA" id="ARBA00022989"/>
    </source>
</evidence>
<evidence type="ECO:0000256" key="1">
    <source>
        <dbReference type="ARBA" id="ARBA00004370"/>
    </source>
</evidence>
<evidence type="ECO:0000256" key="2">
    <source>
        <dbReference type="ARBA" id="ARBA00007862"/>
    </source>
</evidence>
<dbReference type="Pfam" id="PF01145">
    <property type="entry name" value="Band_7"/>
    <property type="match status" value="1"/>
</dbReference>